<dbReference type="Pfam" id="PF00664">
    <property type="entry name" value="ABC_membrane"/>
    <property type="match status" value="2"/>
</dbReference>
<feature type="domain" description="ABC transporter" evidence="11">
    <location>
        <begin position="944"/>
        <end position="1172"/>
    </location>
</feature>
<keyword evidence="6" id="KW-0067">ATP-binding</keyword>
<dbReference type="InterPro" id="IPR044726">
    <property type="entry name" value="ABCC_6TM_D2"/>
</dbReference>
<dbReference type="InterPro" id="IPR050173">
    <property type="entry name" value="ABC_transporter_C-like"/>
</dbReference>
<evidence type="ECO:0000256" key="6">
    <source>
        <dbReference type="ARBA" id="ARBA00022840"/>
    </source>
</evidence>
<evidence type="ECO:0000256" key="7">
    <source>
        <dbReference type="ARBA" id="ARBA00022989"/>
    </source>
</evidence>
<dbReference type="SUPFAM" id="SSF90123">
    <property type="entry name" value="ABC transporter transmembrane region"/>
    <property type="match status" value="2"/>
</dbReference>
<feature type="domain" description="ABC transporter" evidence="11">
    <location>
        <begin position="329"/>
        <end position="549"/>
    </location>
</feature>
<dbReference type="Gene3D" id="1.20.1560.10">
    <property type="entry name" value="ABC transporter type 1, transmembrane domain"/>
    <property type="match status" value="2"/>
</dbReference>
<dbReference type="AlphaFoldDB" id="A0A9P0CTN7"/>
<dbReference type="OrthoDB" id="6500128at2759"/>
<dbReference type="SMART" id="SM00382">
    <property type="entry name" value="AAA"/>
    <property type="match status" value="2"/>
</dbReference>
<proteinExistence type="predicted"/>
<dbReference type="InterPro" id="IPR017871">
    <property type="entry name" value="ABC_transporter-like_CS"/>
</dbReference>
<dbReference type="CDD" id="cd18579">
    <property type="entry name" value="ABC_6TM_ABCC_D1"/>
    <property type="match status" value="1"/>
</dbReference>
<evidence type="ECO:0000256" key="5">
    <source>
        <dbReference type="ARBA" id="ARBA00022741"/>
    </source>
</evidence>
<comment type="subcellular location">
    <subcellularLocation>
        <location evidence="1">Membrane</location>
        <topology evidence="1">Multi-pass membrane protein</topology>
    </subcellularLocation>
</comment>
<dbReference type="GO" id="GO:0140359">
    <property type="term" value="F:ABC-type transporter activity"/>
    <property type="evidence" value="ECO:0007669"/>
    <property type="project" value="InterPro"/>
</dbReference>
<accession>A0A9P0CTN7</accession>
<dbReference type="PANTHER" id="PTHR24223">
    <property type="entry name" value="ATP-BINDING CASSETTE SUB-FAMILY C"/>
    <property type="match status" value="1"/>
</dbReference>
<protein>
    <recommendedName>
        <fullName evidence="15">Multidrug resistance-associated protein lethal(2)03659</fullName>
    </recommendedName>
</protein>
<reference evidence="13" key="1">
    <citation type="submission" date="2022-01" db="EMBL/GenBank/DDBJ databases">
        <authorList>
            <person name="King R."/>
        </authorList>
    </citation>
    <scope>NUCLEOTIDE SEQUENCE</scope>
</reference>
<dbReference type="CDD" id="cd03250">
    <property type="entry name" value="ABCC_MRP_domain1"/>
    <property type="match status" value="1"/>
</dbReference>
<sequence length="1178" mass="134188">MLFNIYGLKCILWGITQLMAELLKSVLEPNALSNLVYYFTPGQTKMTKVDAYSNASLILFSTFFQKMYFYNYDLYLCMIAIEVRTSVCSCLFRKVLKLSPAAVSQSNLGNIVTLITKDVQQIRRSMFVYNDLWVFSLVVCTTCYLLYSRIGAVSLIAIGVFICAIPLEVFIGRLINKLRMQTSVKTDQRLQVTQEVLTAIKIIKMYTWEEFFYRRIDWARRKEVAKMLLVFYLRMILLLLGTLVSKIGLYLLIMAYIWMEEPNDASIIFFITAHFDTLRIFFAHILPDSFGKIAELSTAMSRISKVLVAEEVKDNTKDEHQKTIINPLIELRNVTVCIEDTDILKEANISVQSSGLTLITGRVGTGKSCFLKTILQEYPLVTGKVVVKGTVSYASQNPWLFPGTIKQNILFGEKFDEKRYQEVLRVCALQYDLNLFEKGDETILSDNGQNLSKGQQARVNLARAIYKQSDIYLLDDCLSALDTHVHNFIFNQCIKTYLKNKICILVTQNQNKFKNEENVFVMINGKIKNYFSPRQRSLQDMQLLKESILGIKEKSSLQENFKSLETDKLLETEQIIHKNIYEEKLKKGAVDKTVYKKYVLFGGGFLILLINLILIGLNQTAESYSEKLISVWTDEKQHVLGLKSNITASRENISIVHPALEIAESQAASTFKMYSIMLAVSVTIELIRTYTFLDFCRRASIKIHKAMVRNVLEAVMTFFDSHFIGNILNRFSQDIINVDENLPFQLSGCLGVIFRVGGAVILLISVNAYFLIYSVVFFFAMMALLKLYLPIARNLQRLEASTRSPMLGHLNAALEGMTTIRAYKMENMVVEEYEKHQDVFTSAHYTLLCYQYGFGFFMQMLAATMITMVVISFIFFETGASAGSIGLGLTQVISLGSIIQETVKSWADLENMMTATERALEYTNIKTENKDGILVKNWPNDKKIKYENVSLTYNNNEIVLNKLNFDILSKEKVGVVGRTGAGKSSIISTIFRLYEVEGDILIDDINIKTISLNYLRRNLAIIPQDPFLFSGTIRSNLDPYGNFNDNDLWNTLEKVHLKRFIADLDMEVKSGASNFSLGQKQMICVARAILSKAKIVILDEATANMDQETENLIHKAIRDNFSDCTVLIIAHRLESILECDKAMVLDRGEIKEFDKPDILLNNKNSLFTKMIQQADISK</sequence>
<evidence type="ECO:0000256" key="2">
    <source>
        <dbReference type="ARBA" id="ARBA00022448"/>
    </source>
</evidence>
<evidence type="ECO:0000256" key="4">
    <source>
        <dbReference type="ARBA" id="ARBA00022737"/>
    </source>
</evidence>
<dbReference type="InterPro" id="IPR027417">
    <property type="entry name" value="P-loop_NTPase"/>
</dbReference>
<evidence type="ECO:0000313" key="14">
    <source>
        <dbReference type="Proteomes" id="UP001153636"/>
    </source>
</evidence>
<keyword evidence="5" id="KW-0547">Nucleotide-binding</keyword>
<dbReference type="InterPro" id="IPR036640">
    <property type="entry name" value="ABC1_TM_sf"/>
</dbReference>
<evidence type="ECO:0000256" key="9">
    <source>
        <dbReference type="SAM" id="Phobius"/>
    </source>
</evidence>
<evidence type="ECO:0000256" key="8">
    <source>
        <dbReference type="ARBA" id="ARBA00023136"/>
    </source>
</evidence>
<dbReference type="InterPro" id="IPR011527">
    <property type="entry name" value="ABC1_TM_dom"/>
</dbReference>
<feature type="transmembrane region" description="Helical" evidence="9">
    <location>
        <begin position="770"/>
        <end position="789"/>
    </location>
</feature>
<dbReference type="FunFam" id="3.40.50.300:FF:000163">
    <property type="entry name" value="Multidrug resistance-associated protein member 4"/>
    <property type="match status" value="1"/>
</dbReference>
<feature type="transmembrane region" description="Helical" evidence="9">
    <location>
        <begin position="742"/>
        <end position="764"/>
    </location>
</feature>
<feature type="transmembrane region" description="Helical" evidence="9">
    <location>
        <begin position="598"/>
        <end position="617"/>
    </location>
</feature>
<keyword evidence="7 9" id="KW-1133">Transmembrane helix</keyword>
<dbReference type="GO" id="GO:0016020">
    <property type="term" value="C:membrane"/>
    <property type="evidence" value="ECO:0007669"/>
    <property type="project" value="UniProtKB-SubCell"/>
</dbReference>
<keyword evidence="4" id="KW-0677">Repeat</keyword>
<name>A0A9P0CTN7_9CUCU</name>
<dbReference type="EMBL" id="OV651829">
    <property type="protein sequence ID" value="CAH1104507.1"/>
    <property type="molecule type" value="Genomic_DNA"/>
</dbReference>
<evidence type="ECO:0000256" key="1">
    <source>
        <dbReference type="ARBA" id="ARBA00004141"/>
    </source>
</evidence>
<dbReference type="InterPro" id="IPR003593">
    <property type="entry name" value="AAA+_ATPase"/>
</dbReference>
<dbReference type="PROSITE" id="PS50929">
    <property type="entry name" value="ABC_TM1F"/>
    <property type="match status" value="2"/>
</dbReference>
<keyword evidence="2" id="KW-0813">Transport</keyword>
<keyword evidence="3 9" id="KW-0812">Transmembrane</keyword>
<dbReference type="Gene3D" id="3.40.50.300">
    <property type="entry name" value="P-loop containing nucleotide triphosphate hydrolases"/>
    <property type="match status" value="2"/>
</dbReference>
<evidence type="ECO:0008006" key="15">
    <source>
        <dbReference type="Google" id="ProtNLM"/>
    </source>
</evidence>
<feature type="domain" description="ABC transmembrane type-1" evidence="12">
    <location>
        <begin position="673"/>
        <end position="911"/>
    </location>
</feature>
<keyword evidence="10" id="KW-0732">Signal</keyword>
<dbReference type="InterPro" id="IPR003439">
    <property type="entry name" value="ABC_transporter-like_ATP-bd"/>
</dbReference>
<keyword evidence="8 9" id="KW-0472">Membrane</keyword>
<feature type="transmembrane region" description="Helical" evidence="9">
    <location>
        <begin position="854"/>
        <end position="876"/>
    </location>
</feature>
<dbReference type="CDD" id="cd18580">
    <property type="entry name" value="ABC_6TM_ABCC_D2"/>
    <property type="match status" value="1"/>
</dbReference>
<feature type="transmembrane region" description="Helical" evidence="9">
    <location>
        <begin position="153"/>
        <end position="175"/>
    </location>
</feature>
<dbReference type="Pfam" id="PF00005">
    <property type="entry name" value="ABC_tran"/>
    <property type="match status" value="2"/>
</dbReference>
<evidence type="ECO:0000256" key="3">
    <source>
        <dbReference type="ARBA" id="ARBA00022692"/>
    </source>
</evidence>
<feature type="transmembrane region" description="Helical" evidence="9">
    <location>
        <begin position="231"/>
        <end position="259"/>
    </location>
</feature>
<dbReference type="PROSITE" id="PS50893">
    <property type="entry name" value="ABC_TRANSPORTER_2"/>
    <property type="match status" value="2"/>
</dbReference>
<feature type="signal peptide" evidence="10">
    <location>
        <begin position="1"/>
        <end position="20"/>
    </location>
</feature>
<dbReference type="PROSITE" id="PS00211">
    <property type="entry name" value="ABC_TRANSPORTER_1"/>
    <property type="match status" value="2"/>
</dbReference>
<dbReference type="FunFam" id="1.20.1560.10:FF:000013">
    <property type="entry name" value="ABC transporter C family member 2"/>
    <property type="match status" value="1"/>
</dbReference>
<dbReference type="GO" id="GO:0005524">
    <property type="term" value="F:ATP binding"/>
    <property type="evidence" value="ECO:0007669"/>
    <property type="project" value="UniProtKB-KW"/>
</dbReference>
<dbReference type="PANTHER" id="PTHR24223:SF448">
    <property type="entry name" value="FI20146P1-RELATED"/>
    <property type="match status" value="1"/>
</dbReference>
<organism evidence="13 14">
    <name type="scientific">Psylliodes chrysocephalus</name>
    <dbReference type="NCBI Taxonomy" id="3402493"/>
    <lineage>
        <taxon>Eukaryota</taxon>
        <taxon>Metazoa</taxon>
        <taxon>Ecdysozoa</taxon>
        <taxon>Arthropoda</taxon>
        <taxon>Hexapoda</taxon>
        <taxon>Insecta</taxon>
        <taxon>Pterygota</taxon>
        <taxon>Neoptera</taxon>
        <taxon>Endopterygota</taxon>
        <taxon>Coleoptera</taxon>
        <taxon>Polyphaga</taxon>
        <taxon>Cucujiformia</taxon>
        <taxon>Chrysomeloidea</taxon>
        <taxon>Chrysomelidae</taxon>
        <taxon>Galerucinae</taxon>
        <taxon>Alticini</taxon>
        <taxon>Psylliodes</taxon>
    </lineage>
</organism>
<gene>
    <name evidence="13" type="ORF">PSYICH_LOCUS5458</name>
</gene>
<feature type="domain" description="ABC transmembrane type-1" evidence="12">
    <location>
        <begin position="72"/>
        <end position="259"/>
    </location>
</feature>
<evidence type="ECO:0000259" key="12">
    <source>
        <dbReference type="PROSITE" id="PS50929"/>
    </source>
</evidence>
<dbReference type="InterPro" id="IPR044746">
    <property type="entry name" value="ABCC_6TM_D1"/>
</dbReference>
<dbReference type="CDD" id="cd03244">
    <property type="entry name" value="ABCC_MRP_domain2"/>
    <property type="match status" value="1"/>
</dbReference>
<evidence type="ECO:0000313" key="13">
    <source>
        <dbReference type="EMBL" id="CAH1104507.1"/>
    </source>
</evidence>
<evidence type="ECO:0000259" key="11">
    <source>
        <dbReference type="PROSITE" id="PS50893"/>
    </source>
</evidence>
<feature type="chain" id="PRO_5040167658" description="Multidrug resistance-associated protein lethal(2)03659" evidence="10">
    <location>
        <begin position="21"/>
        <end position="1178"/>
    </location>
</feature>
<dbReference type="FunFam" id="3.40.50.300:FF:000973">
    <property type="entry name" value="Multidrug resistance-associated protein 4"/>
    <property type="match status" value="1"/>
</dbReference>
<evidence type="ECO:0000256" key="10">
    <source>
        <dbReference type="SAM" id="SignalP"/>
    </source>
</evidence>
<dbReference type="Proteomes" id="UP001153636">
    <property type="component" value="Chromosome 17"/>
</dbReference>
<dbReference type="GO" id="GO:0016887">
    <property type="term" value="F:ATP hydrolysis activity"/>
    <property type="evidence" value="ECO:0007669"/>
    <property type="project" value="InterPro"/>
</dbReference>
<feature type="transmembrane region" description="Helical" evidence="9">
    <location>
        <begin position="127"/>
        <end position="147"/>
    </location>
</feature>
<keyword evidence="14" id="KW-1185">Reference proteome</keyword>
<dbReference type="SUPFAM" id="SSF52540">
    <property type="entry name" value="P-loop containing nucleoside triphosphate hydrolases"/>
    <property type="match status" value="2"/>
</dbReference>